<feature type="region of interest" description="Disordered" evidence="1">
    <location>
        <begin position="1"/>
        <end position="25"/>
    </location>
</feature>
<sequence>MKRILGTLNRRASQSQDRSPTFASDSPEGILVKELVRSTPCLHVAYIPSGYRCGTGHVGAKFNG</sequence>
<feature type="compositionally biased region" description="Polar residues" evidence="1">
    <location>
        <begin position="10"/>
        <end position="24"/>
    </location>
</feature>
<protein>
    <submittedName>
        <fullName evidence="2">Uncharacterized protein</fullName>
    </submittedName>
</protein>
<accession>A0A2B7Z3V6</accession>
<keyword evidence="3" id="KW-1185">Reference proteome</keyword>
<reference evidence="2 3" key="1">
    <citation type="submission" date="2017-10" db="EMBL/GenBank/DDBJ databases">
        <title>Comparative genomics in systemic dimorphic fungi from Ajellomycetaceae.</title>
        <authorList>
            <person name="Munoz J.F."/>
            <person name="Mcewen J.G."/>
            <person name="Clay O.K."/>
            <person name="Cuomo C.A."/>
        </authorList>
    </citation>
    <scope>NUCLEOTIDE SEQUENCE [LARGE SCALE GENOMIC DNA]</scope>
    <source>
        <strain evidence="2 3">UAMH7299</strain>
    </source>
</reference>
<dbReference type="Proteomes" id="UP000224634">
    <property type="component" value="Unassembled WGS sequence"/>
</dbReference>
<proteinExistence type="predicted"/>
<comment type="caution">
    <text evidence="2">The sequence shown here is derived from an EMBL/GenBank/DDBJ whole genome shotgun (WGS) entry which is preliminary data.</text>
</comment>
<name>A0A2B7Z3V6_POLH7</name>
<evidence type="ECO:0000256" key="1">
    <source>
        <dbReference type="SAM" id="MobiDB-lite"/>
    </source>
</evidence>
<dbReference type="AlphaFoldDB" id="A0A2B7Z3V6"/>
<evidence type="ECO:0000313" key="3">
    <source>
        <dbReference type="Proteomes" id="UP000224634"/>
    </source>
</evidence>
<evidence type="ECO:0000313" key="2">
    <source>
        <dbReference type="EMBL" id="PGH28275.1"/>
    </source>
</evidence>
<organism evidence="2 3">
    <name type="scientific">Polytolypa hystricis (strain UAMH7299)</name>
    <dbReference type="NCBI Taxonomy" id="1447883"/>
    <lineage>
        <taxon>Eukaryota</taxon>
        <taxon>Fungi</taxon>
        <taxon>Dikarya</taxon>
        <taxon>Ascomycota</taxon>
        <taxon>Pezizomycotina</taxon>
        <taxon>Eurotiomycetes</taxon>
        <taxon>Eurotiomycetidae</taxon>
        <taxon>Onygenales</taxon>
        <taxon>Onygenales incertae sedis</taxon>
        <taxon>Polytolypa</taxon>
    </lineage>
</organism>
<gene>
    <name evidence="2" type="ORF">AJ80_00166</name>
</gene>
<dbReference type="EMBL" id="PDNA01000001">
    <property type="protein sequence ID" value="PGH28275.1"/>
    <property type="molecule type" value="Genomic_DNA"/>
</dbReference>